<keyword evidence="5" id="KW-0456">Lyase</keyword>
<dbReference type="InterPro" id="IPR001867">
    <property type="entry name" value="OmpR/PhoB-type_DNA-bd"/>
</dbReference>
<feature type="compositionally biased region" description="Basic and acidic residues" evidence="3">
    <location>
        <begin position="10"/>
        <end position="21"/>
    </location>
</feature>
<proteinExistence type="predicted"/>
<feature type="region of interest" description="Disordered" evidence="3">
    <location>
        <begin position="1"/>
        <end position="25"/>
    </location>
</feature>
<name>A0ABD5EB86_9ACTN</name>
<dbReference type="EMBL" id="JAVRER010000028">
    <property type="protein sequence ID" value="MDT0417510.1"/>
    <property type="molecule type" value="Genomic_DNA"/>
</dbReference>
<dbReference type="InterPro" id="IPR003754">
    <property type="entry name" value="4pyrrol_synth_uPrphyn_synth"/>
</dbReference>
<feature type="DNA-binding region" description="OmpR/PhoB-type" evidence="2">
    <location>
        <begin position="290"/>
        <end position="383"/>
    </location>
</feature>
<evidence type="ECO:0000256" key="2">
    <source>
        <dbReference type="PROSITE-ProRule" id="PRU01091"/>
    </source>
</evidence>
<dbReference type="InterPro" id="IPR039793">
    <property type="entry name" value="UROS/Hem4"/>
</dbReference>
<reference evidence="6" key="1">
    <citation type="submission" date="2023-07" db="EMBL/GenBank/DDBJ databases">
        <title>30 novel species of actinomycetes from the DSMZ collection.</title>
        <authorList>
            <person name="Nouioui I."/>
        </authorList>
    </citation>
    <scope>NUCLEOTIDE SEQUENCE [LARGE SCALE GENOMIC DNA]</scope>
    <source>
        <strain evidence="6">DSM 41982</strain>
    </source>
</reference>
<dbReference type="RefSeq" id="WP_093854956.1">
    <property type="nucleotide sequence ID" value="NZ_JAVRER010000028.1"/>
</dbReference>
<sequence>MGSSGTGRAGAEREEGAEREAGPLSGFTVAVTADRRAEDLLALLRRRGARVLHGPAMRTVPLEDDAELRAVTEELLAHPPHLVIGTTAVGLRGWFAAAEGWGLGAELSDVLRGARLLARGPKVKGALRGAGLTEEWTPVSESMAEVLDHLRTFELRGARVAVQLHGDPLHAFRTALAEAGADVLAVPVYRWLPPEDTAPLDRLTDAVLAGTVDALPFTSAPAALALLDRAETRGLRDQLLAALRESVLVACVGPVTAAPLQALGIPTVAPERFRLAPLVDLLCRELPSRDREVRINGHLLTVRGDVALVDGEPRSLPPASAALLRRLADHPGRVVPRAELLRALPGTGTDPHAVDAAISRLRTALATPGLVQTVVKRGYRLAIEP</sequence>
<accession>A0ABD5EB86</accession>
<dbReference type="InterPro" id="IPR036388">
    <property type="entry name" value="WH-like_DNA-bd_sf"/>
</dbReference>
<protein>
    <submittedName>
        <fullName evidence="5">Uroporphyrinogen-III synthase</fullName>
        <ecNumber evidence="5">4.2.1.75</ecNumber>
    </submittedName>
</protein>
<organism evidence="5 6">
    <name type="scientific">Streptomyces evansiae</name>
    <dbReference type="NCBI Taxonomy" id="3075535"/>
    <lineage>
        <taxon>Bacteria</taxon>
        <taxon>Bacillati</taxon>
        <taxon>Actinomycetota</taxon>
        <taxon>Actinomycetes</taxon>
        <taxon>Kitasatosporales</taxon>
        <taxon>Streptomycetaceae</taxon>
        <taxon>Streptomyces</taxon>
    </lineage>
</organism>
<dbReference type="Pfam" id="PF00486">
    <property type="entry name" value="Trans_reg_C"/>
    <property type="match status" value="1"/>
</dbReference>
<evidence type="ECO:0000313" key="6">
    <source>
        <dbReference type="Proteomes" id="UP001183607"/>
    </source>
</evidence>
<dbReference type="Proteomes" id="UP001183607">
    <property type="component" value="Unassembled WGS sequence"/>
</dbReference>
<dbReference type="PANTHER" id="PTHR40082:SF1">
    <property type="entry name" value="BLR5956 PROTEIN"/>
    <property type="match status" value="1"/>
</dbReference>
<dbReference type="Pfam" id="PF02602">
    <property type="entry name" value="HEM4"/>
    <property type="match status" value="1"/>
</dbReference>
<dbReference type="GO" id="GO:0006779">
    <property type="term" value="P:porphyrin-containing compound biosynthetic process"/>
    <property type="evidence" value="ECO:0007669"/>
    <property type="project" value="UniProtKB-ARBA"/>
</dbReference>
<dbReference type="InterPro" id="IPR016032">
    <property type="entry name" value="Sig_transdc_resp-reg_C-effctor"/>
</dbReference>
<gene>
    <name evidence="5" type="ORF">RM574_18665</name>
</gene>
<dbReference type="InterPro" id="IPR036108">
    <property type="entry name" value="4pyrrol_syn_uPrphyn_synt_sf"/>
</dbReference>
<dbReference type="PANTHER" id="PTHR40082">
    <property type="entry name" value="BLR5956 PROTEIN"/>
    <property type="match status" value="1"/>
</dbReference>
<evidence type="ECO:0000259" key="4">
    <source>
        <dbReference type="PROSITE" id="PS51755"/>
    </source>
</evidence>
<comment type="caution">
    <text evidence="5">The sequence shown here is derived from an EMBL/GenBank/DDBJ whole genome shotgun (WGS) entry which is preliminary data.</text>
</comment>
<evidence type="ECO:0000256" key="3">
    <source>
        <dbReference type="SAM" id="MobiDB-lite"/>
    </source>
</evidence>
<dbReference type="Gene3D" id="3.40.50.10090">
    <property type="match status" value="2"/>
</dbReference>
<dbReference type="CDD" id="cd00383">
    <property type="entry name" value="trans_reg_C"/>
    <property type="match status" value="1"/>
</dbReference>
<dbReference type="PROSITE" id="PS51755">
    <property type="entry name" value="OMPR_PHOB"/>
    <property type="match status" value="1"/>
</dbReference>
<dbReference type="SUPFAM" id="SSF69618">
    <property type="entry name" value="HemD-like"/>
    <property type="match status" value="1"/>
</dbReference>
<evidence type="ECO:0000313" key="5">
    <source>
        <dbReference type="EMBL" id="MDT0417510.1"/>
    </source>
</evidence>
<feature type="domain" description="OmpR/PhoB-type" evidence="4">
    <location>
        <begin position="290"/>
        <end position="383"/>
    </location>
</feature>
<dbReference type="NCBIfam" id="NF005568">
    <property type="entry name" value="PRK07239.1"/>
    <property type="match status" value="1"/>
</dbReference>
<keyword evidence="1 2" id="KW-0238">DNA-binding</keyword>
<dbReference type="AlphaFoldDB" id="A0ABD5EB86"/>
<dbReference type="CDD" id="cd06578">
    <property type="entry name" value="HemD"/>
    <property type="match status" value="1"/>
</dbReference>
<evidence type="ECO:0000256" key="1">
    <source>
        <dbReference type="ARBA" id="ARBA00023125"/>
    </source>
</evidence>
<dbReference type="SMART" id="SM00862">
    <property type="entry name" value="Trans_reg_C"/>
    <property type="match status" value="1"/>
</dbReference>
<dbReference type="GO" id="GO:0003677">
    <property type="term" value="F:DNA binding"/>
    <property type="evidence" value="ECO:0007669"/>
    <property type="project" value="UniProtKB-UniRule"/>
</dbReference>
<dbReference type="GO" id="GO:0004852">
    <property type="term" value="F:uroporphyrinogen-III synthase activity"/>
    <property type="evidence" value="ECO:0007669"/>
    <property type="project" value="UniProtKB-EC"/>
</dbReference>
<dbReference type="Gene3D" id="1.10.10.10">
    <property type="entry name" value="Winged helix-like DNA-binding domain superfamily/Winged helix DNA-binding domain"/>
    <property type="match status" value="1"/>
</dbReference>
<dbReference type="SUPFAM" id="SSF46894">
    <property type="entry name" value="C-terminal effector domain of the bipartite response regulators"/>
    <property type="match status" value="1"/>
</dbReference>
<dbReference type="EC" id="4.2.1.75" evidence="5"/>